<reference evidence="2 3" key="1">
    <citation type="journal article" date="2022" name="Int. J. Syst. Evol. Microbiol.">
        <title>Apilactobacillus apisilvae sp. nov., Nicolia spurrieriana gen. nov. sp. nov., Bombilactobacillus folatiphilus sp. nov. and Bombilactobacillus thymidiniphilus sp. nov., four new lactic acid bacterial isolates from stingless bees Tetragonula carbonaria and Austroplebeia australis.</title>
        <authorList>
            <person name="Oliphant S.A."/>
            <person name="Watson-Haigh N.S."/>
            <person name="Sumby K.M."/>
            <person name="Gardner J."/>
            <person name="Groom S."/>
            <person name="Jiranek V."/>
        </authorList>
    </citation>
    <scope>NUCLEOTIDE SEQUENCE [LARGE SCALE GENOMIC DNA]</scope>
    <source>
        <strain evidence="2 3">SG5_A10</strain>
    </source>
</reference>
<dbReference type="InterPro" id="IPR010288">
    <property type="entry name" value="EcsB_ABC"/>
</dbReference>
<protein>
    <submittedName>
        <fullName evidence="2">ABC transporter permease</fullName>
    </submittedName>
</protein>
<feature type="transmembrane region" description="Helical" evidence="1">
    <location>
        <begin position="281"/>
        <end position="297"/>
    </location>
</feature>
<feature type="transmembrane region" description="Helical" evidence="1">
    <location>
        <begin position="20"/>
        <end position="40"/>
    </location>
</feature>
<feature type="transmembrane region" description="Helical" evidence="1">
    <location>
        <begin position="133"/>
        <end position="155"/>
    </location>
</feature>
<organism evidence="2 3">
    <name type="scientific">Apilactobacillus apisilvae</name>
    <dbReference type="NCBI Taxonomy" id="2923364"/>
    <lineage>
        <taxon>Bacteria</taxon>
        <taxon>Bacillati</taxon>
        <taxon>Bacillota</taxon>
        <taxon>Bacilli</taxon>
        <taxon>Lactobacillales</taxon>
        <taxon>Lactobacillaceae</taxon>
        <taxon>Apilactobacillus</taxon>
    </lineage>
</organism>
<feature type="transmembrane region" description="Helical" evidence="1">
    <location>
        <begin position="303"/>
        <end position="321"/>
    </location>
</feature>
<feature type="transmembrane region" description="Helical" evidence="1">
    <location>
        <begin position="341"/>
        <end position="365"/>
    </location>
</feature>
<keyword evidence="1" id="KW-0472">Membrane</keyword>
<feature type="transmembrane region" description="Helical" evidence="1">
    <location>
        <begin position="105"/>
        <end position="127"/>
    </location>
</feature>
<keyword evidence="1" id="KW-0812">Transmembrane</keyword>
<feature type="transmembrane region" description="Helical" evidence="1">
    <location>
        <begin position="167"/>
        <end position="200"/>
    </location>
</feature>
<evidence type="ECO:0000256" key="1">
    <source>
        <dbReference type="SAM" id="Phobius"/>
    </source>
</evidence>
<dbReference type="PIRSF" id="PIRSF037259">
    <property type="entry name" value="EcsB_ABC"/>
    <property type="match status" value="1"/>
</dbReference>
<sequence length="402" mass="47340">MNSLFKHRLGAHLIEMTKYLRYVFNDFFVIALMFCFGGLAYEYSMALKHLPKGLWWSQPLVLLVMFISVQLGGFADFIKKADYVFLMPKEQSFYKYFKSAMRYSYLMASIIQILLWIILLPFVAVTFSKFSGIYAAFMLIILLLNKYIIMNVSFINIYRQDSEKRNFIFKIVIPILTFYMLIWISGIISLIVSILIAFYLVFVKNNCSNMSINWNKVIENENSRMHRIYQFFNMFTEVPMLEGKVKRRKYLDPLLSLFNNNNVFAYLYVRGIFRDKEVSGLYIRLTLIGTILILFINNSILAILLSLLFIYLIVFQIIPYYSNFDDNAFTYIYPISDENKLASFTSIINRLMILTILLFFVATIFSNNIMTSLILIVLDTIELYLLTKFYINKKVNKAKLKI</sequence>
<proteinExistence type="predicted"/>
<dbReference type="Proteomes" id="UP000831859">
    <property type="component" value="Chromosome"/>
</dbReference>
<accession>A0ABY4PHX9</accession>
<evidence type="ECO:0000313" key="2">
    <source>
        <dbReference type="EMBL" id="UQS85255.1"/>
    </source>
</evidence>
<dbReference type="RefSeq" id="WP_249511232.1">
    <property type="nucleotide sequence ID" value="NZ_CP093362.1"/>
</dbReference>
<gene>
    <name evidence="2" type="ORF">MOO46_01315</name>
</gene>
<feature type="transmembrane region" description="Helical" evidence="1">
    <location>
        <begin position="250"/>
        <end position="269"/>
    </location>
</feature>
<feature type="transmembrane region" description="Helical" evidence="1">
    <location>
        <begin position="371"/>
        <end position="391"/>
    </location>
</feature>
<feature type="transmembrane region" description="Helical" evidence="1">
    <location>
        <begin position="60"/>
        <end position="78"/>
    </location>
</feature>
<name>A0ABY4PHX9_9LACO</name>
<dbReference type="EMBL" id="CP093362">
    <property type="protein sequence ID" value="UQS85255.1"/>
    <property type="molecule type" value="Genomic_DNA"/>
</dbReference>
<dbReference type="Pfam" id="PF05975">
    <property type="entry name" value="EcsB"/>
    <property type="match status" value="1"/>
</dbReference>
<keyword evidence="3" id="KW-1185">Reference proteome</keyword>
<keyword evidence="1" id="KW-1133">Transmembrane helix</keyword>
<evidence type="ECO:0000313" key="3">
    <source>
        <dbReference type="Proteomes" id="UP000831859"/>
    </source>
</evidence>